<proteinExistence type="predicted"/>
<keyword evidence="3" id="KW-1185">Reference proteome</keyword>
<evidence type="ECO:0000313" key="3">
    <source>
        <dbReference type="Proteomes" id="UP000561045"/>
    </source>
</evidence>
<keyword evidence="2" id="KW-0808">Transferase</keyword>
<dbReference type="Gene3D" id="3.40.50.150">
    <property type="entry name" value="Vaccinia Virus protein VP39"/>
    <property type="match status" value="1"/>
</dbReference>
<dbReference type="Pfam" id="PF08241">
    <property type="entry name" value="Methyltransf_11"/>
    <property type="match status" value="1"/>
</dbReference>
<dbReference type="CDD" id="cd02440">
    <property type="entry name" value="AdoMet_MTases"/>
    <property type="match status" value="1"/>
</dbReference>
<dbReference type="PANTHER" id="PTHR43591:SF99">
    <property type="entry name" value="OS06G0646000 PROTEIN"/>
    <property type="match status" value="1"/>
</dbReference>
<accession>A0A840BMP1</accession>
<keyword evidence="2" id="KW-0489">Methyltransferase</keyword>
<reference evidence="2 3" key="1">
    <citation type="submission" date="2020-08" db="EMBL/GenBank/DDBJ databases">
        <title>Genomic Encyclopedia of Type Strains, Phase IV (KMG-IV): sequencing the most valuable type-strain genomes for metagenomic binning, comparative biology and taxonomic classification.</title>
        <authorList>
            <person name="Goeker M."/>
        </authorList>
    </citation>
    <scope>NUCLEOTIDE SEQUENCE [LARGE SCALE GENOMIC DNA]</scope>
    <source>
        <strain evidence="2 3">DSM 106739</strain>
    </source>
</reference>
<evidence type="ECO:0000259" key="1">
    <source>
        <dbReference type="Pfam" id="PF08241"/>
    </source>
</evidence>
<dbReference type="GO" id="GO:0008757">
    <property type="term" value="F:S-adenosylmethionine-dependent methyltransferase activity"/>
    <property type="evidence" value="ECO:0007669"/>
    <property type="project" value="InterPro"/>
</dbReference>
<sequence>MHDPASFAGASSPTALREQRKQIRAAFGAAASAYDLHAEVQRAIVADLAAWSSDAALPAGPILDAGCGTGFASTLLRGHGRPIIGLDIAAEMAARACGRGESGIVADIEQLPLRAGSVAGYWSSLAWQWCAADRAAREAARVLCKGGRLQLATLGPETLAELRDSFAVIDAAEHVRAFEAPDAVIAALKQAGFSAIRSERHSRAGHAPDLAHLLRDIRGVGAHTLGGGRRRGMLGKHAWLRLCERYETYREPQGLPARYDVLMFEATR</sequence>
<dbReference type="GO" id="GO:0032259">
    <property type="term" value="P:methylation"/>
    <property type="evidence" value="ECO:0007669"/>
    <property type="project" value="UniProtKB-KW"/>
</dbReference>
<dbReference type="EMBL" id="JACIET010000001">
    <property type="protein sequence ID" value="MBB4012136.1"/>
    <property type="molecule type" value="Genomic_DNA"/>
</dbReference>
<gene>
    <name evidence="2" type="ORF">GGR36_001444</name>
</gene>
<feature type="domain" description="Methyltransferase type 11" evidence="1">
    <location>
        <begin position="63"/>
        <end position="149"/>
    </location>
</feature>
<dbReference type="GO" id="GO:0102130">
    <property type="term" value="F:malonyl-CoA methyltransferase activity"/>
    <property type="evidence" value="ECO:0007669"/>
    <property type="project" value="UniProtKB-EC"/>
</dbReference>
<comment type="caution">
    <text evidence="2">The sequence shown here is derived from an EMBL/GenBank/DDBJ whole genome shotgun (WGS) entry which is preliminary data.</text>
</comment>
<dbReference type="SUPFAM" id="SSF53335">
    <property type="entry name" value="S-adenosyl-L-methionine-dependent methyltransferases"/>
    <property type="match status" value="1"/>
</dbReference>
<name>A0A840BMP1_9RHOO</name>
<dbReference type="Proteomes" id="UP000561045">
    <property type="component" value="Unassembled WGS sequence"/>
</dbReference>
<organism evidence="2 3">
    <name type="scientific">Niveibacterium umoris</name>
    <dbReference type="NCBI Taxonomy" id="1193620"/>
    <lineage>
        <taxon>Bacteria</taxon>
        <taxon>Pseudomonadati</taxon>
        <taxon>Pseudomonadota</taxon>
        <taxon>Betaproteobacteria</taxon>
        <taxon>Rhodocyclales</taxon>
        <taxon>Rhodocyclaceae</taxon>
        <taxon>Niveibacterium</taxon>
    </lineage>
</organism>
<evidence type="ECO:0000313" key="2">
    <source>
        <dbReference type="EMBL" id="MBB4012136.1"/>
    </source>
</evidence>
<dbReference type="InterPro" id="IPR013216">
    <property type="entry name" value="Methyltransf_11"/>
</dbReference>
<dbReference type="InterPro" id="IPR029063">
    <property type="entry name" value="SAM-dependent_MTases_sf"/>
</dbReference>
<dbReference type="AlphaFoldDB" id="A0A840BMP1"/>
<dbReference type="RefSeq" id="WP_207064290.1">
    <property type="nucleotide sequence ID" value="NZ_BAABLE010000011.1"/>
</dbReference>
<dbReference type="EC" id="2.1.1.197" evidence="2"/>
<protein>
    <submittedName>
        <fullName evidence="2">Malonyl-CoA O-methyltransferase</fullName>
        <ecNumber evidence="2">2.1.1.197</ecNumber>
    </submittedName>
</protein>
<dbReference type="PANTHER" id="PTHR43591">
    <property type="entry name" value="METHYLTRANSFERASE"/>
    <property type="match status" value="1"/>
</dbReference>